<dbReference type="InterPro" id="IPR010992">
    <property type="entry name" value="IHF-like_DNA-bd_dom_sf"/>
</dbReference>
<dbReference type="RefSeq" id="WP_006283120.1">
    <property type="nucleotide sequence ID" value="NZ_BPTR01000001.1"/>
</dbReference>
<dbReference type="GO" id="GO:0003677">
    <property type="term" value="F:DNA binding"/>
    <property type="evidence" value="ECO:0007669"/>
    <property type="project" value="UniProtKB-KW"/>
</dbReference>
<evidence type="ECO:0000313" key="5">
    <source>
        <dbReference type="Proteomes" id="UP000887043"/>
    </source>
</evidence>
<dbReference type="SUPFAM" id="SSF47729">
    <property type="entry name" value="IHF-like DNA-binding proteins"/>
    <property type="match status" value="1"/>
</dbReference>
<reference evidence="4" key="1">
    <citation type="submission" date="2021-08" db="EMBL/GenBank/DDBJ databases">
        <title>Prevotella lacticifex sp. nov., isolated from rumen of cow.</title>
        <authorList>
            <person name="Shinkai T."/>
            <person name="Ikeyama N."/>
            <person name="Kumagai M."/>
            <person name="Ohmori H."/>
            <person name="Sakamoto M."/>
            <person name="Ohkuma M."/>
            <person name="Mitsumori M."/>
        </authorList>
    </citation>
    <scope>NUCLEOTIDE SEQUENCE</scope>
    <source>
        <strain evidence="4">DSM 11371</strain>
    </source>
</reference>
<dbReference type="EMBL" id="BPTR01000001">
    <property type="protein sequence ID" value="GJG28395.1"/>
    <property type="molecule type" value="Genomic_DNA"/>
</dbReference>
<feature type="region of interest" description="Disordered" evidence="2">
    <location>
        <begin position="147"/>
        <end position="194"/>
    </location>
</feature>
<comment type="caution">
    <text evidence="4">The sequence shown here is derived from an EMBL/GenBank/DDBJ whole genome shotgun (WGS) entry which is preliminary data.</text>
</comment>
<evidence type="ECO:0000259" key="3">
    <source>
        <dbReference type="Pfam" id="PF18291"/>
    </source>
</evidence>
<evidence type="ECO:0000256" key="2">
    <source>
        <dbReference type="SAM" id="MobiDB-lite"/>
    </source>
</evidence>
<accession>A0AA37I3K1</accession>
<proteinExistence type="predicted"/>
<dbReference type="Pfam" id="PF18291">
    <property type="entry name" value="HU-HIG"/>
    <property type="match status" value="1"/>
</dbReference>
<dbReference type="InterPro" id="IPR041607">
    <property type="entry name" value="HU-HIG"/>
</dbReference>
<keyword evidence="1" id="KW-0238">DNA-binding</keyword>
<evidence type="ECO:0000256" key="1">
    <source>
        <dbReference type="ARBA" id="ARBA00023125"/>
    </source>
</evidence>
<dbReference type="Proteomes" id="UP000887043">
    <property type="component" value="Unassembled WGS sequence"/>
</dbReference>
<feature type="compositionally biased region" description="Low complexity" evidence="2">
    <location>
        <begin position="167"/>
        <end position="181"/>
    </location>
</feature>
<dbReference type="AlphaFoldDB" id="A0AA37I3K1"/>
<gene>
    <name evidence="4" type="ORF">PRRU23_20950</name>
</gene>
<name>A0AA37I3K1_SEGBR</name>
<feature type="domain" description="HU" evidence="3">
    <location>
        <begin position="1"/>
        <end position="114"/>
    </location>
</feature>
<sequence>MSVKYRLVQEKRKNAKNLGKWYARAVAVGMADTKVLAKNIGLRCTVTYPDILAVISSLVTEISLQLQEGKRVKLDGLGSFKIGLKTSAAETASTFSPAANIHGLHVLFSPEVTVDSSNHMRHNPLIEGIRVENLADYQDAGTQIAVNERKSKNAGNGAAAGDDKPASGNTDNNNSGSNTPGSGSGSTGDDNKEF</sequence>
<evidence type="ECO:0000313" key="4">
    <source>
        <dbReference type="EMBL" id="GJG28395.1"/>
    </source>
</evidence>
<protein>
    <recommendedName>
        <fullName evidence="3">HU domain-containing protein</fullName>
    </recommendedName>
</protein>
<organism evidence="4 5">
    <name type="scientific">Segatella bryantii</name>
    <name type="common">Prevotella bryantii</name>
    <dbReference type="NCBI Taxonomy" id="77095"/>
    <lineage>
        <taxon>Bacteria</taxon>
        <taxon>Pseudomonadati</taxon>
        <taxon>Bacteroidota</taxon>
        <taxon>Bacteroidia</taxon>
        <taxon>Bacteroidales</taxon>
        <taxon>Prevotellaceae</taxon>
        <taxon>Segatella</taxon>
    </lineage>
</organism>